<dbReference type="EMBL" id="CALSDN010000007">
    <property type="protein sequence ID" value="CAH6721988.1"/>
    <property type="molecule type" value="Genomic_DNA"/>
</dbReference>
<organism evidence="1 2">
    <name type="scientific">[Candida] jaroonii</name>
    <dbReference type="NCBI Taxonomy" id="467808"/>
    <lineage>
        <taxon>Eukaryota</taxon>
        <taxon>Fungi</taxon>
        <taxon>Dikarya</taxon>
        <taxon>Ascomycota</taxon>
        <taxon>Saccharomycotina</taxon>
        <taxon>Pichiomycetes</taxon>
        <taxon>Debaryomycetaceae</taxon>
        <taxon>Yamadazyma</taxon>
    </lineage>
</organism>
<accession>A0ACA9YC19</accession>
<evidence type="ECO:0000313" key="1">
    <source>
        <dbReference type="EMBL" id="CAH6721988.1"/>
    </source>
</evidence>
<comment type="caution">
    <text evidence="1">The sequence shown here is derived from an EMBL/GenBank/DDBJ whole genome shotgun (WGS) entry which is preliminary data.</text>
</comment>
<proteinExistence type="predicted"/>
<gene>
    <name evidence="1" type="ORF">CLIB1444_07S06964</name>
</gene>
<sequence>MFKKRNIKKDKESIKRKIIEEEGEAPETLLKESINKLKRSKIETKPTEFQSDKGKEVLKEVSKELTHTDSATMTITKSDTKSSLKAAPVNVRTTTITDFQPDVCKDFKQTGYCGYGDTCKFLHIRGESTNKTPVVKEWENVNKKEKKDTIPFKCVLCKDDYKTPVKTICNHLYCKDCFFKRLKTKKTCFICNEDTKGICSPVPAKEFATLMS</sequence>
<evidence type="ECO:0000313" key="2">
    <source>
        <dbReference type="Proteomes" id="UP001152531"/>
    </source>
</evidence>
<reference evidence="1" key="1">
    <citation type="submission" date="2022-06" db="EMBL/GenBank/DDBJ databases">
        <authorList>
            <person name="Legras J.-L."/>
            <person name="Devillers H."/>
            <person name="Grondin C."/>
        </authorList>
    </citation>
    <scope>NUCLEOTIDE SEQUENCE</scope>
    <source>
        <strain evidence="1">CLIB 1444</strain>
    </source>
</reference>
<name>A0ACA9YC19_9ASCO</name>
<keyword evidence="2" id="KW-1185">Reference proteome</keyword>
<dbReference type="Proteomes" id="UP001152531">
    <property type="component" value="Unassembled WGS sequence"/>
</dbReference>
<protein>
    <submittedName>
        <fullName evidence="1">Pre-mRNA-splicing factor Cwc24p</fullName>
    </submittedName>
</protein>